<organism evidence="3 4">
    <name type="scientific">Gordonia polyisoprenivorans</name>
    <dbReference type="NCBI Taxonomy" id="84595"/>
    <lineage>
        <taxon>Bacteria</taxon>
        <taxon>Bacillati</taxon>
        <taxon>Actinomycetota</taxon>
        <taxon>Actinomycetes</taxon>
        <taxon>Mycobacteriales</taxon>
        <taxon>Gordoniaceae</taxon>
        <taxon>Gordonia</taxon>
    </lineage>
</organism>
<dbReference type="InterPro" id="IPR000551">
    <property type="entry name" value="MerR-type_HTH_dom"/>
</dbReference>
<protein>
    <submittedName>
        <fullName evidence="3">MerR family transcriptional regulator</fullName>
    </submittedName>
</protein>
<dbReference type="PANTHER" id="PTHR30204">
    <property type="entry name" value="REDOX-CYCLING DRUG-SENSING TRANSCRIPTIONAL ACTIVATOR SOXR"/>
    <property type="match status" value="1"/>
</dbReference>
<dbReference type="PANTHER" id="PTHR30204:SF90">
    <property type="entry name" value="HTH-TYPE TRANSCRIPTIONAL ACTIVATOR MTA"/>
    <property type="match status" value="1"/>
</dbReference>
<dbReference type="SMART" id="SM00422">
    <property type="entry name" value="HTH_MERR"/>
    <property type="match status" value="1"/>
</dbReference>
<sequence length="135" mass="15041">MSRRTDDDALIGVGELARETGPTVRTLHHDEAVGLLEPSARTDSGHRLYGPTEIERLYRVATLRRLRLSLAQIRTALDDPDWLLTDSLGYTSASKVSLITVNGARSGYQNRRDAVQLVATRRLSMGPRWDELRGA</sequence>
<dbReference type="GO" id="GO:0003700">
    <property type="term" value="F:DNA-binding transcription factor activity"/>
    <property type="evidence" value="ECO:0007669"/>
    <property type="project" value="InterPro"/>
</dbReference>
<dbReference type="GO" id="GO:0003677">
    <property type="term" value="F:DNA binding"/>
    <property type="evidence" value="ECO:0007669"/>
    <property type="project" value="UniProtKB-KW"/>
</dbReference>
<dbReference type="AlphaFoldDB" id="A0A846WSF3"/>
<evidence type="ECO:0000259" key="2">
    <source>
        <dbReference type="PROSITE" id="PS50937"/>
    </source>
</evidence>
<dbReference type="PROSITE" id="PS50937">
    <property type="entry name" value="HTH_MERR_2"/>
    <property type="match status" value="1"/>
</dbReference>
<name>A0A846WSF3_9ACTN</name>
<dbReference type="Gene3D" id="1.10.1660.10">
    <property type="match status" value="1"/>
</dbReference>
<dbReference type="EMBL" id="JAAXPC010000015">
    <property type="protein sequence ID" value="NKY04087.1"/>
    <property type="molecule type" value="Genomic_DNA"/>
</dbReference>
<evidence type="ECO:0000313" key="4">
    <source>
        <dbReference type="Proteomes" id="UP000563898"/>
    </source>
</evidence>
<dbReference type="InterPro" id="IPR009061">
    <property type="entry name" value="DNA-bd_dom_put_sf"/>
</dbReference>
<comment type="caution">
    <text evidence="3">The sequence shown here is derived from an EMBL/GenBank/DDBJ whole genome shotgun (WGS) entry which is preliminary data.</text>
</comment>
<reference evidence="3 4" key="1">
    <citation type="submission" date="2020-04" db="EMBL/GenBank/DDBJ databases">
        <title>MicrobeNet Type strains.</title>
        <authorList>
            <person name="Nicholson A.C."/>
        </authorList>
    </citation>
    <scope>NUCLEOTIDE SEQUENCE [LARGE SCALE GENOMIC DNA]</scope>
    <source>
        <strain evidence="3 4">ATCC BAA-14</strain>
    </source>
</reference>
<dbReference type="RefSeq" id="WP_035727019.1">
    <property type="nucleotide sequence ID" value="NZ_CP085887.1"/>
</dbReference>
<proteinExistence type="predicted"/>
<evidence type="ECO:0000256" key="1">
    <source>
        <dbReference type="ARBA" id="ARBA00023125"/>
    </source>
</evidence>
<dbReference type="InterPro" id="IPR047057">
    <property type="entry name" value="MerR_fam"/>
</dbReference>
<keyword evidence="1" id="KW-0238">DNA-binding</keyword>
<gene>
    <name evidence="3" type="ORF">HGA05_21195</name>
</gene>
<dbReference type="Proteomes" id="UP000563898">
    <property type="component" value="Unassembled WGS sequence"/>
</dbReference>
<dbReference type="CDD" id="cd01106">
    <property type="entry name" value="HTH_TipAL-Mta"/>
    <property type="match status" value="1"/>
</dbReference>
<evidence type="ECO:0000313" key="3">
    <source>
        <dbReference type="EMBL" id="NKY04087.1"/>
    </source>
</evidence>
<dbReference type="SUPFAM" id="SSF46955">
    <property type="entry name" value="Putative DNA-binding domain"/>
    <property type="match status" value="1"/>
</dbReference>
<feature type="domain" description="HTH merR-type" evidence="2">
    <location>
        <begin position="10"/>
        <end position="79"/>
    </location>
</feature>
<dbReference type="Pfam" id="PF13411">
    <property type="entry name" value="MerR_1"/>
    <property type="match status" value="1"/>
</dbReference>
<accession>A0A846WSF3</accession>